<feature type="compositionally biased region" description="Basic residues" evidence="1">
    <location>
        <begin position="212"/>
        <end position="222"/>
    </location>
</feature>
<gene>
    <name evidence="2" type="ORF">AVDCRST_MAG89-534</name>
</gene>
<feature type="compositionally biased region" description="Low complexity" evidence="1">
    <location>
        <begin position="146"/>
        <end position="159"/>
    </location>
</feature>
<feature type="compositionally biased region" description="Basic residues" evidence="1">
    <location>
        <begin position="379"/>
        <end position="389"/>
    </location>
</feature>
<dbReference type="EMBL" id="CADCTV010000124">
    <property type="protein sequence ID" value="CAA9301918.1"/>
    <property type="molecule type" value="Genomic_DNA"/>
</dbReference>
<accession>A0A6J4KC71</accession>
<feature type="compositionally biased region" description="Basic and acidic residues" evidence="1">
    <location>
        <begin position="556"/>
        <end position="568"/>
    </location>
</feature>
<feature type="non-terminal residue" evidence="2">
    <location>
        <position position="1"/>
    </location>
</feature>
<feature type="compositionally biased region" description="Basic residues" evidence="1">
    <location>
        <begin position="60"/>
        <end position="73"/>
    </location>
</feature>
<protein>
    <submittedName>
        <fullName evidence="2">Arginyl-tRNA synthetase</fullName>
        <ecNumber evidence="2">6.1.1.19</ecNumber>
    </submittedName>
</protein>
<dbReference type="GO" id="GO:0004814">
    <property type="term" value="F:arginine-tRNA ligase activity"/>
    <property type="evidence" value="ECO:0007669"/>
    <property type="project" value="UniProtKB-EC"/>
</dbReference>
<evidence type="ECO:0000313" key="2">
    <source>
        <dbReference type="EMBL" id="CAA9301918.1"/>
    </source>
</evidence>
<keyword evidence="2" id="KW-0436">Ligase</keyword>
<proteinExistence type="predicted"/>
<feature type="compositionally biased region" description="Low complexity" evidence="1">
    <location>
        <begin position="345"/>
        <end position="364"/>
    </location>
</feature>
<feature type="region of interest" description="Disordered" evidence="1">
    <location>
        <begin position="468"/>
        <end position="568"/>
    </location>
</feature>
<feature type="compositionally biased region" description="Low complexity" evidence="1">
    <location>
        <begin position="45"/>
        <end position="54"/>
    </location>
</feature>
<feature type="compositionally biased region" description="Low complexity" evidence="1">
    <location>
        <begin position="223"/>
        <end position="236"/>
    </location>
</feature>
<dbReference type="AlphaFoldDB" id="A0A6J4KC71"/>
<organism evidence="2">
    <name type="scientific">uncultured Gemmatimonadota bacterium</name>
    <dbReference type="NCBI Taxonomy" id="203437"/>
    <lineage>
        <taxon>Bacteria</taxon>
        <taxon>Pseudomonadati</taxon>
        <taxon>Gemmatimonadota</taxon>
        <taxon>environmental samples</taxon>
    </lineage>
</organism>
<feature type="compositionally biased region" description="Basic residues" evidence="1">
    <location>
        <begin position="324"/>
        <end position="333"/>
    </location>
</feature>
<feature type="region of interest" description="Disordered" evidence="1">
    <location>
        <begin position="1"/>
        <end position="389"/>
    </location>
</feature>
<name>A0A6J4KC71_9BACT</name>
<feature type="compositionally biased region" description="Basic and acidic residues" evidence="1">
    <location>
        <begin position="511"/>
        <end position="525"/>
    </location>
</feature>
<keyword evidence="2" id="KW-0030">Aminoacyl-tRNA synthetase</keyword>
<feature type="compositionally biased region" description="Basic residues" evidence="1">
    <location>
        <begin position="121"/>
        <end position="134"/>
    </location>
</feature>
<feature type="compositionally biased region" description="Low complexity" evidence="1">
    <location>
        <begin position="526"/>
        <end position="543"/>
    </location>
</feature>
<feature type="compositionally biased region" description="Basic residues" evidence="1">
    <location>
        <begin position="183"/>
        <end position="199"/>
    </location>
</feature>
<sequence length="568" mass="59703">AGRKAAAGNRPRPGRDGRERAGRHRPGAPAQPGARRLGHQRCPRARQAAPQGAAPDRRRAGGPHRRVRRRHPLGRGGGAGLHQLPSFERLPARRTGAHRQRGRCVRAVAGGAGEGGERGVRLRQPHRPAAHRPRAPGGDGRRGRRAAGVGRVDGPSRVLLQRRRRADRPAGPQRLGALPAGGRQRRGVPGRRLPRRLRGRDRAVAGGGARRPLARRRVRRSAGRNAAVRGEGAARGAEPRPRGLSRKVRHLLPGVVAVRGRGGRRHHPAAARNGARLRKGRRALAADHGLRRRQGPGDGQEHRPSHVLPAGRGLPRQQVGARLPARHQRAGRRPPRDDGPRPRRAAGAWAAGGLSRVRAAPDGAGDARRPGGQVQQARGRLRHHARAVRRGGRGRGALLLLDAPRRGPAHLRPGLGAGAVRPQPGLQGPVRPCPDVVHLPPCGGGPGHGGCGVGGPGAALPRVRGGARKAADALSRGGAPFRRGAHPARDLRVPGRGGGRGELVVPRRQPRRDASRDRRRGDARAVGRAAGACARGSGGAAQRPGGAGHQRAGADGPRRDAGHGRSSV</sequence>
<feature type="non-terminal residue" evidence="2">
    <location>
        <position position="568"/>
    </location>
</feature>
<reference evidence="2" key="1">
    <citation type="submission" date="2020-02" db="EMBL/GenBank/DDBJ databases">
        <authorList>
            <person name="Meier V. D."/>
        </authorList>
    </citation>
    <scope>NUCLEOTIDE SEQUENCE</scope>
    <source>
        <strain evidence="2">AVDCRST_MAG89</strain>
    </source>
</reference>
<dbReference type="EC" id="6.1.1.19" evidence="2"/>
<feature type="compositionally biased region" description="Basic residues" evidence="1">
    <location>
        <begin position="261"/>
        <end position="282"/>
    </location>
</feature>
<evidence type="ECO:0000256" key="1">
    <source>
        <dbReference type="SAM" id="MobiDB-lite"/>
    </source>
</evidence>
<feature type="compositionally biased region" description="Basic residues" evidence="1">
    <location>
        <begin position="95"/>
        <end position="104"/>
    </location>
</feature>